<feature type="compositionally biased region" description="Acidic residues" evidence="5">
    <location>
        <begin position="662"/>
        <end position="699"/>
    </location>
</feature>
<comment type="caution">
    <text evidence="8">The sequence shown here is derived from an EMBL/GenBank/DDBJ whole genome shotgun (WGS) entry which is preliminary data.</text>
</comment>
<organism evidence="8 9">
    <name type="scientific">Chrysochromulina tobinii</name>
    <dbReference type="NCBI Taxonomy" id="1460289"/>
    <lineage>
        <taxon>Eukaryota</taxon>
        <taxon>Haptista</taxon>
        <taxon>Haptophyta</taxon>
        <taxon>Prymnesiophyceae</taxon>
        <taxon>Prymnesiales</taxon>
        <taxon>Chrysochromulinaceae</taxon>
        <taxon>Chrysochromulina</taxon>
    </lineage>
</organism>
<feature type="compositionally biased region" description="Basic and acidic residues" evidence="5">
    <location>
        <begin position="161"/>
        <end position="172"/>
    </location>
</feature>
<dbReference type="Gene3D" id="2.40.50.40">
    <property type="match status" value="1"/>
</dbReference>
<proteinExistence type="predicted"/>
<feature type="region of interest" description="Disordered" evidence="5">
    <location>
        <begin position="151"/>
        <end position="233"/>
    </location>
</feature>
<dbReference type="SUPFAM" id="SSF54160">
    <property type="entry name" value="Chromo domain-like"/>
    <property type="match status" value="1"/>
</dbReference>
<dbReference type="CDD" id="cd22249">
    <property type="entry name" value="UDM1_RNF168_RNF169-like"/>
    <property type="match status" value="1"/>
</dbReference>
<feature type="region of interest" description="Disordered" evidence="5">
    <location>
        <begin position="76"/>
        <end position="114"/>
    </location>
</feature>
<evidence type="ECO:0000256" key="5">
    <source>
        <dbReference type="SAM" id="MobiDB-lite"/>
    </source>
</evidence>
<feature type="compositionally biased region" description="Basic and acidic residues" evidence="5">
    <location>
        <begin position="902"/>
        <end position="912"/>
    </location>
</feature>
<dbReference type="InterPro" id="IPR016197">
    <property type="entry name" value="Chromo-like_dom_sf"/>
</dbReference>
<dbReference type="Pfam" id="PF12253">
    <property type="entry name" value="CAF1A_dimeriz"/>
    <property type="match status" value="1"/>
</dbReference>
<feature type="region of interest" description="Disordered" evidence="5">
    <location>
        <begin position="285"/>
        <end position="309"/>
    </location>
</feature>
<evidence type="ECO:0000256" key="1">
    <source>
        <dbReference type="ARBA" id="ARBA00004123"/>
    </source>
</evidence>
<feature type="region of interest" description="Disordered" evidence="5">
    <location>
        <begin position="890"/>
        <end position="924"/>
    </location>
</feature>
<dbReference type="GO" id="GO:0006260">
    <property type="term" value="P:DNA replication"/>
    <property type="evidence" value="ECO:0007669"/>
    <property type="project" value="UniProtKB-KW"/>
</dbReference>
<dbReference type="Gene3D" id="2.30.30.140">
    <property type="match status" value="1"/>
</dbReference>
<dbReference type="InterPro" id="IPR000313">
    <property type="entry name" value="PWWP_dom"/>
</dbReference>
<evidence type="ECO:0000259" key="6">
    <source>
        <dbReference type="PROSITE" id="PS50013"/>
    </source>
</evidence>
<dbReference type="PANTHER" id="PTHR15272:SF0">
    <property type="entry name" value="CHROMATIN ASSEMBLY FACTOR 1 SUBUNIT A"/>
    <property type="match status" value="1"/>
</dbReference>
<evidence type="ECO:0000313" key="9">
    <source>
        <dbReference type="Proteomes" id="UP000037460"/>
    </source>
</evidence>
<dbReference type="AlphaFoldDB" id="A0A0M0K926"/>
<feature type="compositionally biased region" description="Basic and acidic residues" evidence="5">
    <location>
        <begin position="385"/>
        <end position="441"/>
    </location>
</feature>
<keyword evidence="3" id="KW-0234">DNA repair</keyword>
<evidence type="ECO:0000313" key="8">
    <source>
        <dbReference type="EMBL" id="KOO34898.1"/>
    </source>
</evidence>
<feature type="region of interest" description="Disordered" evidence="5">
    <location>
        <begin position="656"/>
        <end position="699"/>
    </location>
</feature>
<keyword evidence="2" id="KW-0227">DNA damage</keyword>
<dbReference type="PROSITE" id="PS50812">
    <property type="entry name" value="PWWP"/>
    <property type="match status" value="1"/>
</dbReference>
<comment type="subcellular location">
    <subcellularLocation>
        <location evidence="1">Nucleus</location>
    </subcellularLocation>
</comment>
<protein>
    <submittedName>
        <fullName evidence="8">Uncharacterized protein</fullName>
    </submittedName>
</protein>
<dbReference type="GO" id="GO:0006334">
    <property type="term" value="P:nucleosome assembly"/>
    <property type="evidence" value="ECO:0007669"/>
    <property type="project" value="TreeGrafter"/>
</dbReference>
<dbReference type="InterPro" id="IPR023780">
    <property type="entry name" value="Chromo_domain"/>
</dbReference>
<dbReference type="SUPFAM" id="SSF63748">
    <property type="entry name" value="Tudor/PWWP/MBT"/>
    <property type="match status" value="1"/>
</dbReference>
<feature type="domain" description="Chromo" evidence="6">
    <location>
        <begin position="313"/>
        <end position="372"/>
    </location>
</feature>
<dbReference type="GO" id="GO:0006281">
    <property type="term" value="P:DNA repair"/>
    <property type="evidence" value="ECO:0007669"/>
    <property type="project" value="UniProtKB-KW"/>
</dbReference>
<feature type="compositionally biased region" description="Low complexity" evidence="5">
    <location>
        <begin position="82"/>
        <end position="99"/>
    </location>
</feature>
<name>A0A0M0K926_9EUKA</name>
<gene>
    <name evidence="8" type="ORF">Ctob_008039</name>
</gene>
<feature type="compositionally biased region" description="Low complexity" evidence="5">
    <location>
        <begin position="174"/>
        <end position="220"/>
    </location>
</feature>
<keyword evidence="9" id="KW-1185">Reference proteome</keyword>
<dbReference type="InterPro" id="IPR000953">
    <property type="entry name" value="Chromo/chromo_shadow_dom"/>
</dbReference>
<feature type="compositionally biased region" description="Low complexity" evidence="5">
    <location>
        <begin position="476"/>
        <end position="490"/>
    </location>
</feature>
<reference evidence="9" key="1">
    <citation type="journal article" date="2015" name="PLoS Genet.">
        <title>Genome Sequence and Transcriptome Analyses of Chrysochromulina tobin: Metabolic Tools for Enhanced Algal Fitness in the Prominent Order Prymnesiales (Haptophyceae).</title>
        <authorList>
            <person name="Hovde B.T."/>
            <person name="Deodato C.R."/>
            <person name="Hunsperger H.M."/>
            <person name="Ryken S.A."/>
            <person name="Yost W."/>
            <person name="Jha R.K."/>
            <person name="Patterson J."/>
            <person name="Monnat R.J. Jr."/>
            <person name="Barlow S.B."/>
            <person name="Starkenburg S.R."/>
            <person name="Cattolico R.A."/>
        </authorList>
    </citation>
    <scope>NUCLEOTIDE SEQUENCE</scope>
    <source>
        <strain evidence="9">CCMP291</strain>
    </source>
</reference>
<evidence type="ECO:0000259" key="7">
    <source>
        <dbReference type="PROSITE" id="PS50812"/>
    </source>
</evidence>
<dbReference type="InterPro" id="IPR022043">
    <property type="entry name" value="CAF1A_DD"/>
</dbReference>
<dbReference type="Proteomes" id="UP000037460">
    <property type="component" value="Unassembled WGS sequence"/>
</dbReference>
<sequence>MPRVTLRANGVVTPSYLVKLPETYAGLLKLADVKLGEGFGAKRIFTQNAAEIHEEEFELIEDNDVLYVSRGEDWIQPPAPPATATSSDAAGAAPAATAPLPWPPAKPPAQASKELPPGWVAVRHEPPSGAYTVYEGPAGKKVRSIKDAWRVHENLPPPAKKPKEDKKEEAKGLPRGSAPSGRAPSGSAPSGGTPSGGTPSAERSSTTAAAAAPAATAVSPHGLTTAPKSKQAINPADFFAKPAKVMPKAAVAAEGAVVGATVAGPDAAAAASSATETGRAAPMELEADSATGAEGAPVEASVDDEDDEDDEVFEVAGIVDERTATGGTTEYLIVWRGYGEDANTWEPSDNIFDETLVTDFREQARQRKEAERVAREQERLIREAEKAARAAEKEEEKAHKEAERLAKEKAKQEEVRQKEEERRLIEQRKAEQMQKLEEAKKRQSISNFFGAKPPAKVPRTDSGAEAATASPLPSRSPTAAGTAGGSSADVAGAASGAATASGAQTSVGSVASVGSGAGALEGAPGTSASAGRIFVRGGKEVKPFYLAPETTLGAEPPLRVPPPTAKGASAYVGTLLEYLAQQPSHPPPPRAPASLRRSAHRRRRVVLSSTLSVTAPWQWARMKTLAFDEDVRPAYHGTFTHASFALHAAAEAAEAEALASDGWEEGDEGEELLSEDDADADELSDEENADGWLVDDGETPEGATAEAAELGGAKTARREPILHLREGISKMIDAFLDSTPEGTPPASKAQIRVAINAIAEYAQPTGAPKSAAKCWIVHADKLKELGLYEELETTPVAMAPLAQQPAAPIGKPLLAGLQLAAAQAAARAHASAAAQEQAQDQAAAAAHVQVAAAPAAPAAAASAAPATAPASVANPAVKNNFMRSFLTKSADKAGKELPQPRMGDDAPTKEDKEDADLEDPPAGPLGTIVWAKQVGYVYWPAIVAREAQGPDRHKREGGWTFVRYFGTNQVGYCKLTMPWAEGKEKCLKEAEEAQKKKPASVRGFKQGVEEAEAEIAKNNFMRLLDVWEVGQWL</sequence>
<evidence type="ECO:0000256" key="3">
    <source>
        <dbReference type="ARBA" id="ARBA00023204"/>
    </source>
</evidence>
<feature type="domain" description="PWWP" evidence="7">
    <location>
        <begin position="925"/>
        <end position="992"/>
    </location>
</feature>
<keyword evidence="4" id="KW-0539">Nucleus</keyword>
<dbReference type="PROSITE" id="PS50013">
    <property type="entry name" value="CHROMO_2"/>
    <property type="match status" value="1"/>
</dbReference>
<dbReference type="Pfam" id="PF00385">
    <property type="entry name" value="Chromo"/>
    <property type="match status" value="1"/>
</dbReference>
<evidence type="ECO:0000256" key="4">
    <source>
        <dbReference type="ARBA" id="ARBA00023242"/>
    </source>
</evidence>
<dbReference type="OrthoDB" id="10267344at2759"/>
<feature type="region of interest" description="Disordered" evidence="5">
    <location>
        <begin position="385"/>
        <end position="490"/>
    </location>
</feature>
<dbReference type="SMART" id="SM00298">
    <property type="entry name" value="CHROMO"/>
    <property type="match status" value="1"/>
</dbReference>
<evidence type="ECO:0000256" key="2">
    <source>
        <dbReference type="ARBA" id="ARBA00022763"/>
    </source>
</evidence>
<dbReference type="PANTHER" id="PTHR15272">
    <property type="entry name" value="CHROMATIN ASSEMBLY FACTOR 1 SUBUNIT A CAF-1 SUBUNIT A"/>
    <property type="match status" value="1"/>
</dbReference>
<dbReference type="Pfam" id="PF00855">
    <property type="entry name" value="PWWP"/>
    <property type="match status" value="1"/>
</dbReference>
<dbReference type="CDD" id="cd00024">
    <property type="entry name" value="CD_CSD"/>
    <property type="match status" value="1"/>
</dbReference>
<dbReference type="EMBL" id="JWZX01001057">
    <property type="protein sequence ID" value="KOO34898.1"/>
    <property type="molecule type" value="Genomic_DNA"/>
</dbReference>
<dbReference type="GO" id="GO:0033186">
    <property type="term" value="C:CAF-1 complex"/>
    <property type="evidence" value="ECO:0007669"/>
    <property type="project" value="TreeGrafter"/>
</dbReference>
<accession>A0A0M0K926</accession>
<dbReference type="GO" id="GO:0005634">
    <property type="term" value="C:nucleus"/>
    <property type="evidence" value="ECO:0007669"/>
    <property type="project" value="UniProtKB-SubCell"/>
</dbReference>
<dbReference type="CDD" id="cd05162">
    <property type="entry name" value="PWWP"/>
    <property type="match status" value="1"/>
</dbReference>